<dbReference type="Proteomes" id="UP000317371">
    <property type="component" value="Unassembled WGS sequence"/>
</dbReference>
<dbReference type="InParanoid" id="A0A540VIF6"/>
<dbReference type="OrthoDB" id="9810303at2"/>
<organism evidence="2 3">
    <name type="scientific">Litorilinea aerophila</name>
    <dbReference type="NCBI Taxonomy" id="1204385"/>
    <lineage>
        <taxon>Bacteria</taxon>
        <taxon>Bacillati</taxon>
        <taxon>Chloroflexota</taxon>
        <taxon>Caldilineae</taxon>
        <taxon>Caldilineales</taxon>
        <taxon>Caldilineaceae</taxon>
        <taxon>Litorilinea</taxon>
    </lineage>
</organism>
<dbReference type="SUPFAM" id="SSF53448">
    <property type="entry name" value="Nucleotide-diphospho-sugar transferases"/>
    <property type="match status" value="1"/>
</dbReference>
<dbReference type="Gene3D" id="3.90.550.10">
    <property type="entry name" value="Spore Coat Polysaccharide Biosynthesis Protein SpsA, Chain A"/>
    <property type="match status" value="1"/>
</dbReference>
<proteinExistence type="predicted"/>
<keyword evidence="3" id="KW-1185">Reference proteome</keyword>
<dbReference type="InterPro" id="IPR001173">
    <property type="entry name" value="Glyco_trans_2-like"/>
</dbReference>
<name>A0A540VIF6_9CHLR</name>
<dbReference type="AlphaFoldDB" id="A0A540VIF6"/>
<dbReference type="EMBL" id="VIGC01000008">
    <property type="protein sequence ID" value="TQE96471.1"/>
    <property type="molecule type" value="Genomic_DNA"/>
</dbReference>
<evidence type="ECO:0000313" key="3">
    <source>
        <dbReference type="Proteomes" id="UP000317371"/>
    </source>
</evidence>
<feature type="domain" description="Glycosyltransferase 2-like" evidence="1">
    <location>
        <begin position="12"/>
        <end position="164"/>
    </location>
</feature>
<sequence length="279" mass="30515">MAASDGADKILVIIPAYNEQGAIRQVVTGVRQAVPQADILVINDGSVDNTAQEALAAGALVVQHPFNLGIGGAVQTGLKFAELKGYDYVIRLDGDGQHNAAEIAQVLAALRAQEADLIVGSRFLRSRVDWHIPLLRRVGIAFFGWAVSCLIRRRTTDTTSGFCGMNRAATRVLARYLPQDYPDVESRVIVHKAGLRQLELPVHMRARMAGVSSINAWRSFYYACKVTVAVVTSALKDIARYDSGPWAAREDSHAHTHRTADHRRLLQPYSVVGDHPTDP</sequence>
<dbReference type="PANTHER" id="PTHR48090:SF7">
    <property type="entry name" value="RFBJ PROTEIN"/>
    <property type="match status" value="1"/>
</dbReference>
<dbReference type="GO" id="GO:0016740">
    <property type="term" value="F:transferase activity"/>
    <property type="evidence" value="ECO:0007669"/>
    <property type="project" value="UniProtKB-KW"/>
</dbReference>
<reference evidence="2 3" key="1">
    <citation type="submission" date="2019-06" db="EMBL/GenBank/DDBJ databases">
        <title>Genome sequence of Litorilinea aerophila BAA-2444.</title>
        <authorList>
            <person name="Maclea K.S."/>
            <person name="Maurais E.G."/>
            <person name="Iannazzi L.C."/>
        </authorList>
    </citation>
    <scope>NUCLEOTIDE SEQUENCE [LARGE SCALE GENOMIC DNA]</scope>
    <source>
        <strain evidence="2 3">ATCC BAA-2444</strain>
    </source>
</reference>
<dbReference type="PANTHER" id="PTHR48090">
    <property type="entry name" value="UNDECAPRENYL-PHOSPHATE 4-DEOXY-4-FORMAMIDO-L-ARABINOSE TRANSFERASE-RELATED"/>
    <property type="match status" value="1"/>
</dbReference>
<evidence type="ECO:0000259" key="1">
    <source>
        <dbReference type="Pfam" id="PF00535"/>
    </source>
</evidence>
<dbReference type="Pfam" id="PF00535">
    <property type="entry name" value="Glycos_transf_2"/>
    <property type="match status" value="1"/>
</dbReference>
<dbReference type="CDD" id="cd04179">
    <property type="entry name" value="DPM_DPG-synthase_like"/>
    <property type="match status" value="1"/>
</dbReference>
<accession>A0A540VIF6</accession>
<dbReference type="RefSeq" id="WP_141609616.1">
    <property type="nucleotide sequence ID" value="NZ_VIGC02000008.1"/>
</dbReference>
<protein>
    <submittedName>
        <fullName evidence="2">Glycosyltransferase family 2 protein</fullName>
    </submittedName>
</protein>
<evidence type="ECO:0000313" key="2">
    <source>
        <dbReference type="EMBL" id="TQE96471.1"/>
    </source>
</evidence>
<comment type="caution">
    <text evidence="2">The sequence shown here is derived from an EMBL/GenBank/DDBJ whole genome shotgun (WGS) entry which is preliminary data.</text>
</comment>
<gene>
    <name evidence="2" type="ORF">FKZ61_08260</name>
</gene>
<dbReference type="InterPro" id="IPR050256">
    <property type="entry name" value="Glycosyltransferase_2"/>
</dbReference>
<keyword evidence="2" id="KW-0808">Transferase</keyword>
<dbReference type="InterPro" id="IPR029044">
    <property type="entry name" value="Nucleotide-diphossugar_trans"/>
</dbReference>